<evidence type="ECO:0000313" key="4">
    <source>
        <dbReference type="Proteomes" id="UP001595712"/>
    </source>
</evidence>
<dbReference type="NCBIfam" id="TIGR02777">
    <property type="entry name" value="LigD_PE_dom"/>
    <property type="match status" value="1"/>
</dbReference>
<reference evidence="4" key="1">
    <citation type="journal article" date="2019" name="Int. J. Syst. Evol. Microbiol.">
        <title>The Global Catalogue of Microorganisms (GCM) 10K type strain sequencing project: providing services to taxonomists for standard genome sequencing and annotation.</title>
        <authorList>
            <consortium name="The Broad Institute Genomics Platform"/>
            <consortium name="The Broad Institute Genome Sequencing Center for Infectious Disease"/>
            <person name="Wu L."/>
            <person name="Ma J."/>
        </authorList>
    </citation>
    <scope>NUCLEOTIDE SEQUENCE [LARGE SCALE GENOMIC DNA]</scope>
    <source>
        <strain evidence="4">CGMCC 4.7396</strain>
    </source>
</reference>
<dbReference type="EMBL" id="JBHRWO010000021">
    <property type="protein sequence ID" value="MFC3495730.1"/>
    <property type="molecule type" value="Genomic_DNA"/>
</dbReference>
<evidence type="ECO:0000313" key="3">
    <source>
        <dbReference type="EMBL" id="MFC3495730.1"/>
    </source>
</evidence>
<keyword evidence="3" id="KW-0436">Ligase</keyword>
<comment type="caution">
    <text evidence="3">The sequence shown here is derived from an EMBL/GenBank/DDBJ whole genome shotgun (WGS) entry which is preliminary data.</text>
</comment>
<dbReference type="GO" id="GO:0016874">
    <property type="term" value="F:ligase activity"/>
    <property type="evidence" value="ECO:0007669"/>
    <property type="project" value="UniProtKB-KW"/>
</dbReference>
<sequence>MARGGKLDEYRAKRDLVKSGEPAGGRKRAGGDRFVFQRHEARQLHFDFRLQVEGVLVSWAVPRGPSLDPTVRRLAVRTEDHPLDYAEFEGRIPKGEYGAGTIIVWDTGTYRNLTEKRGQPVAMADAVEHGHIVVWLEGEKIRGAFALSRMGEGGDWLLVKKDDEGADRRRKPAKTQLASVLSGRTNKDLAQA</sequence>
<feature type="region of interest" description="Disordered" evidence="1">
    <location>
        <begin position="163"/>
        <end position="192"/>
    </location>
</feature>
<dbReference type="PANTHER" id="PTHR39465">
    <property type="entry name" value="DNA LIGASE D, 3'-PHOSPHOESTERASE DOMAIN"/>
    <property type="match status" value="1"/>
</dbReference>
<protein>
    <submittedName>
        <fullName evidence="3">DNA polymerase ligase N-terminal domain-containing protein</fullName>
    </submittedName>
</protein>
<dbReference type="PANTHER" id="PTHR39465:SF1">
    <property type="entry name" value="DNA LIGASE D 3'-PHOSPHOESTERASE DOMAIN-CONTAINING PROTEIN"/>
    <property type="match status" value="1"/>
</dbReference>
<gene>
    <name evidence="3" type="ORF">ACFO8M_24885</name>
</gene>
<keyword evidence="4" id="KW-1185">Reference proteome</keyword>
<accession>A0ABV7Q4I5</accession>
<proteinExistence type="predicted"/>
<dbReference type="RefSeq" id="WP_387980519.1">
    <property type="nucleotide sequence ID" value="NZ_JBHRWO010000021.1"/>
</dbReference>
<organism evidence="3 4">
    <name type="scientific">Glycomyces rhizosphaerae</name>
    <dbReference type="NCBI Taxonomy" id="2054422"/>
    <lineage>
        <taxon>Bacteria</taxon>
        <taxon>Bacillati</taxon>
        <taxon>Actinomycetota</taxon>
        <taxon>Actinomycetes</taxon>
        <taxon>Glycomycetales</taxon>
        <taxon>Glycomycetaceae</taxon>
        <taxon>Glycomyces</taxon>
    </lineage>
</organism>
<dbReference type="Proteomes" id="UP001595712">
    <property type="component" value="Unassembled WGS sequence"/>
</dbReference>
<dbReference type="InterPro" id="IPR014144">
    <property type="entry name" value="LigD_PE_domain"/>
</dbReference>
<name>A0ABV7Q4I5_9ACTN</name>
<evidence type="ECO:0000259" key="2">
    <source>
        <dbReference type="Pfam" id="PF13298"/>
    </source>
</evidence>
<evidence type="ECO:0000256" key="1">
    <source>
        <dbReference type="SAM" id="MobiDB-lite"/>
    </source>
</evidence>
<dbReference type="Pfam" id="PF13298">
    <property type="entry name" value="LigD_N"/>
    <property type="match status" value="1"/>
</dbReference>
<feature type="domain" description="DNA ligase D 3'-phosphoesterase" evidence="2">
    <location>
        <begin position="37"/>
        <end position="149"/>
    </location>
</feature>